<dbReference type="EMBL" id="JAJHNU010000004">
    <property type="protein sequence ID" value="MDN4122402.1"/>
    <property type="molecule type" value="Genomic_DNA"/>
</dbReference>
<proteinExistence type="inferred from homology"/>
<gene>
    <name evidence="4" type="ORF">LMS43_13995</name>
</gene>
<keyword evidence="5" id="KW-1185">Reference proteome</keyword>
<reference evidence="4" key="1">
    <citation type="submission" date="2021-11" db="EMBL/GenBank/DDBJ databases">
        <title>Draft genome sequence of Alcaligenes endophyticus type strain CCUG 75668T.</title>
        <authorList>
            <person name="Salva-Serra F."/>
            <person name="Duran R.E."/>
            <person name="Seeger M."/>
            <person name="Moore E.R.B."/>
            <person name="Jaen-Luchoro D."/>
        </authorList>
    </citation>
    <scope>NUCLEOTIDE SEQUENCE</scope>
    <source>
        <strain evidence="4">CCUG 75668</strain>
    </source>
</reference>
<evidence type="ECO:0000256" key="1">
    <source>
        <dbReference type="ARBA" id="ARBA00006484"/>
    </source>
</evidence>
<dbReference type="PANTHER" id="PTHR24321">
    <property type="entry name" value="DEHYDROGENASES, SHORT CHAIN"/>
    <property type="match status" value="1"/>
</dbReference>
<evidence type="ECO:0000313" key="4">
    <source>
        <dbReference type="EMBL" id="MDN4122402.1"/>
    </source>
</evidence>
<dbReference type="InterPro" id="IPR002347">
    <property type="entry name" value="SDR_fam"/>
</dbReference>
<evidence type="ECO:0000313" key="5">
    <source>
        <dbReference type="Proteomes" id="UP001168613"/>
    </source>
</evidence>
<dbReference type="PANTHER" id="PTHR24321:SF8">
    <property type="entry name" value="ESTRADIOL 17-BETA-DEHYDROGENASE 8-RELATED"/>
    <property type="match status" value="1"/>
</dbReference>
<dbReference type="PRINTS" id="PR00080">
    <property type="entry name" value="SDRFAMILY"/>
</dbReference>
<keyword evidence="2" id="KW-0560">Oxidoreductase</keyword>
<organism evidence="4 5">
    <name type="scientific">Alcaligenes endophyticus</name>
    <dbReference type="NCBI Taxonomy" id="1929088"/>
    <lineage>
        <taxon>Bacteria</taxon>
        <taxon>Pseudomonadati</taxon>
        <taxon>Pseudomonadota</taxon>
        <taxon>Betaproteobacteria</taxon>
        <taxon>Burkholderiales</taxon>
        <taxon>Alcaligenaceae</taxon>
        <taxon>Alcaligenes</taxon>
    </lineage>
</organism>
<dbReference type="InterPro" id="IPR036291">
    <property type="entry name" value="NAD(P)-bd_dom_sf"/>
</dbReference>
<dbReference type="SUPFAM" id="SSF51735">
    <property type="entry name" value="NAD(P)-binding Rossmann-fold domains"/>
    <property type="match status" value="1"/>
</dbReference>
<comment type="similarity">
    <text evidence="1 3">Belongs to the short-chain dehydrogenases/reductases (SDR) family.</text>
</comment>
<accession>A0ABT8EMG8</accession>
<sequence length="271" mass="27462">MSTNDHEPVTIVTGGTYGLGLDVTIALAKAGHRVLAFGLSSPQVSSTAQGFTDFQERAESLGLSEKIKVLEADVSSAKDTQLVATTALECFGRIDGLVNNAAIGPLGTVLSTDEALFMRILEVNLKGAYLMSRAVLPHLIAQGGGSIVNVGSGAGYGKPGMAAYASSKGGLLALSTAMAYDHFHEGVRVNVVIPGGGGIVTGMSVGRFGGDIEKFTSRPSPGTVAGRPMSGADMANAIGFLLSPAAAAISGTVIDVGCFSHQGGPVPIRSN</sequence>
<protein>
    <submittedName>
        <fullName evidence="4">SDR family oxidoreductase</fullName>
    </submittedName>
</protein>
<dbReference type="Gene3D" id="3.40.50.720">
    <property type="entry name" value="NAD(P)-binding Rossmann-like Domain"/>
    <property type="match status" value="1"/>
</dbReference>
<dbReference type="Proteomes" id="UP001168613">
    <property type="component" value="Unassembled WGS sequence"/>
</dbReference>
<dbReference type="Pfam" id="PF00106">
    <property type="entry name" value="adh_short"/>
    <property type="match status" value="1"/>
</dbReference>
<dbReference type="RefSeq" id="WP_266123378.1">
    <property type="nucleotide sequence ID" value="NZ_JAJHNU010000004.1"/>
</dbReference>
<dbReference type="PRINTS" id="PR00081">
    <property type="entry name" value="GDHRDH"/>
</dbReference>
<evidence type="ECO:0000256" key="2">
    <source>
        <dbReference type="ARBA" id="ARBA00023002"/>
    </source>
</evidence>
<comment type="caution">
    <text evidence="4">The sequence shown here is derived from an EMBL/GenBank/DDBJ whole genome shotgun (WGS) entry which is preliminary data.</text>
</comment>
<name>A0ABT8EMG8_9BURK</name>
<evidence type="ECO:0000256" key="3">
    <source>
        <dbReference type="RuleBase" id="RU000363"/>
    </source>
</evidence>
<dbReference type="CDD" id="cd05233">
    <property type="entry name" value="SDR_c"/>
    <property type="match status" value="1"/>
</dbReference>